<dbReference type="InterPro" id="IPR032675">
    <property type="entry name" value="LRR_dom_sf"/>
</dbReference>
<dbReference type="Gene3D" id="3.80.10.10">
    <property type="entry name" value="Ribonuclease Inhibitor"/>
    <property type="match status" value="2"/>
</dbReference>
<reference evidence="1" key="1">
    <citation type="submission" date="2013-08" db="EMBL/GenBank/DDBJ databases">
        <title>Gene expansion shapes genome architecture in the human pathogen Lichtheimia corymbifera: an evolutionary genomics analysis in the ancient terrestrial Mucorales (Mucoromycotina).</title>
        <authorList>
            <person name="Schwartze V.U."/>
            <person name="Winter S."/>
            <person name="Shelest E."/>
            <person name="Marcet-Houben M."/>
            <person name="Horn F."/>
            <person name="Wehner S."/>
            <person name="Hoffmann K."/>
            <person name="Riege K."/>
            <person name="Sammeth M."/>
            <person name="Nowrousian M."/>
            <person name="Valiante V."/>
            <person name="Linde J."/>
            <person name="Jacobsen I.D."/>
            <person name="Marz M."/>
            <person name="Brakhage A.A."/>
            <person name="Gabaldon T."/>
            <person name="Bocker S."/>
            <person name="Voigt K."/>
        </authorList>
    </citation>
    <scope>NUCLEOTIDE SEQUENCE [LARGE SCALE GENOMIC DNA]</scope>
    <source>
        <strain evidence="1">FSU 9682</strain>
    </source>
</reference>
<evidence type="ECO:0008006" key="3">
    <source>
        <dbReference type="Google" id="ProtNLM"/>
    </source>
</evidence>
<comment type="caution">
    <text evidence="1">The sequence shown here is derived from an EMBL/GenBank/DDBJ whole genome shotgun (WGS) entry which is preliminary data.</text>
</comment>
<dbReference type="VEuPathDB" id="FungiDB:LCOR_10139.1"/>
<name>A0A068SDH2_9FUNG</name>
<proteinExistence type="predicted"/>
<dbReference type="PANTHER" id="PTHR38926">
    <property type="entry name" value="F-BOX DOMAIN CONTAINING PROTEIN, EXPRESSED"/>
    <property type="match status" value="1"/>
</dbReference>
<keyword evidence="2" id="KW-1185">Reference proteome</keyword>
<dbReference type="PANTHER" id="PTHR38926:SF72">
    <property type="entry name" value="IM:7136021-RELATED"/>
    <property type="match status" value="1"/>
</dbReference>
<organism evidence="1 2">
    <name type="scientific">Lichtheimia corymbifera JMRC:FSU:9682</name>
    <dbReference type="NCBI Taxonomy" id="1263082"/>
    <lineage>
        <taxon>Eukaryota</taxon>
        <taxon>Fungi</taxon>
        <taxon>Fungi incertae sedis</taxon>
        <taxon>Mucoromycota</taxon>
        <taxon>Mucoromycotina</taxon>
        <taxon>Mucoromycetes</taxon>
        <taxon>Mucorales</taxon>
        <taxon>Lichtheimiaceae</taxon>
        <taxon>Lichtheimia</taxon>
    </lineage>
</organism>
<protein>
    <recommendedName>
        <fullName evidence="3">F-box domain-containing protein</fullName>
    </recommendedName>
</protein>
<dbReference type="SUPFAM" id="SSF52047">
    <property type="entry name" value="RNI-like"/>
    <property type="match status" value="1"/>
</dbReference>
<evidence type="ECO:0000313" key="1">
    <source>
        <dbReference type="EMBL" id="CDH59316.1"/>
    </source>
</evidence>
<dbReference type="OrthoDB" id="10337260at2759"/>
<dbReference type="EMBL" id="CBTN010000068">
    <property type="protein sequence ID" value="CDH59316.1"/>
    <property type="molecule type" value="Genomic_DNA"/>
</dbReference>
<dbReference type="Proteomes" id="UP000027586">
    <property type="component" value="Unassembled WGS sequence"/>
</dbReference>
<sequence length="680" mass="77530">MFETDIDILCSPDSAFTNASPSIDESIKYQTDRAQYHREKLLFTLNGRASHLVHAERLDLALNDAIAMTILDPSSPMGYLCAGGIHSRRLQYKSAIRTLDDGLGRVPRSHPNYDRLLHARATAFDKWGTRVDFISKLPLDIVIHNIIPRILQGRVLFKIGYPGDYFDVCRTWRQRMALAKGLHYEIGPESLSAEDFECVSDLAPFMRSLAVIQPTGEILSKISRRRHHKFNMLNKLRVVESISRGPTMLLSSLRSLSNSLTDLDLEYGRYLPAKKPYRLRDVLDACPHLVSIRVSCGDIDMASVTKTYPKITKLEVWNREAEVTRHHILSLFRPFPNLRYLKLYPPFGSFILPVIDQHCPLLQQLILTGRTPDFYGIDDMPEGNTPGLRVLSVPADDFNDGFTEDDIVQYVMKHSETLEAFGIVASTGFSEPWTLLEQAASQKVTFKQLRQINHLDDSDDSLVSFLLWMIQHAPYLESVETVAGPEQIPIMHELTQPQHAHVKRLGMQASLFPVGEEEDLIQYHIDLGKQSNLTELKIHIPREFENDSWIALVPQLTQLETIEFCTNRMDGFKPLDVLMPHLADGCPALETLIMTSKADIVDFSDLYPMDRHRNLKHIVINCSDIFGSAPTFCRRFTNIESLRINASTYFVPHLDILENASFEFVFTEILPDDPYFLNDF</sequence>
<accession>A0A068SDH2</accession>
<evidence type="ECO:0000313" key="2">
    <source>
        <dbReference type="Proteomes" id="UP000027586"/>
    </source>
</evidence>
<dbReference type="AlphaFoldDB" id="A0A068SDH2"/>
<gene>
    <name evidence="1" type="ORF">LCOR_10139.1</name>
</gene>